<dbReference type="AlphaFoldDB" id="A0A6A5AVA2"/>
<evidence type="ECO:0000256" key="1">
    <source>
        <dbReference type="SAM" id="SignalP"/>
    </source>
</evidence>
<proteinExistence type="predicted"/>
<evidence type="ECO:0000313" key="3">
    <source>
        <dbReference type="Proteomes" id="UP000469452"/>
    </source>
</evidence>
<feature type="non-terminal residue" evidence="2">
    <location>
        <position position="292"/>
    </location>
</feature>
<dbReference type="VEuPathDB" id="FungiDB:H257_00200"/>
<feature type="signal peptide" evidence="1">
    <location>
        <begin position="1"/>
        <end position="24"/>
    </location>
</feature>
<dbReference type="Proteomes" id="UP000469452">
    <property type="component" value="Unassembled WGS sequence"/>
</dbReference>
<comment type="caution">
    <text evidence="2">The sequence shown here is derived from an EMBL/GenBank/DDBJ whole genome shotgun (WGS) entry which is preliminary data.</text>
</comment>
<accession>A0A6A5AVA2</accession>
<sequence length="292" mass="30652">MTTFLHIVRWLWVLIMVCVHVVDANSLIVISQPTTITAGDAFNPPPVVQLIDDTGLVLTSINIGAVVVSIGTNPSIFGQLSGITGLSFPIVAGVAICTGLSINLVGSGYTLQFASLFHGLQTDSSPFDILLGPPFKLSTVSVSILSNPVGGILTPSSSYTVWIYQGLGKFFDLKIDKAGGPYVLRFLADSAVVLPGGNKFDTFPFTVSVGPAKTMVISEHPIAAFGGEAFTVQPTITLIDAGLNVLGTQTNMQVVATIYSNPSKGTLLPVVETRSNIIDGLASFKNLRIDAA</sequence>
<dbReference type="EMBL" id="VJMI01001143">
    <property type="protein sequence ID" value="KAF0775687.1"/>
    <property type="molecule type" value="Genomic_DNA"/>
</dbReference>
<evidence type="ECO:0000313" key="2">
    <source>
        <dbReference type="EMBL" id="KAF0775687.1"/>
    </source>
</evidence>
<organism evidence="2 3">
    <name type="scientific">Aphanomyces astaci</name>
    <name type="common">Crayfish plague agent</name>
    <dbReference type="NCBI Taxonomy" id="112090"/>
    <lineage>
        <taxon>Eukaryota</taxon>
        <taxon>Sar</taxon>
        <taxon>Stramenopiles</taxon>
        <taxon>Oomycota</taxon>
        <taxon>Saprolegniomycetes</taxon>
        <taxon>Saprolegniales</taxon>
        <taxon>Verrucalvaceae</taxon>
        <taxon>Aphanomyces</taxon>
    </lineage>
</organism>
<protein>
    <submittedName>
        <fullName evidence="2">Uncharacterized protein</fullName>
    </submittedName>
</protein>
<reference evidence="2 3" key="1">
    <citation type="submission" date="2019-06" db="EMBL/GenBank/DDBJ databases">
        <title>Genomics analysis of Aphanomyces spp. identifies a new class of oomycete effector associated with host adaptation.</title>
        <authorList>
            <person name="Gaulin E."/>
        </authorList>
    </citation>
    <scope>NUCLEOTIDE SEQUENCE [LARGE SCALE GENOMIC DNA]</scope>
    <source>
        <strain evidence="2 3">E</strain>
    </source>
</reference>
<feature type="chain" id="PRO_5025518079" evidence="1">
    <location>
        <begin position="25"/>
        <end position="292"/>
    </location>
</feature>
<keyword evidence="1" id="KW-0732">Signal</keyword>
<name>A0A6A5AVA2_APHAT</name>
<gene>
    <name evidence="2" type="ORF">AaE_000611</name>
</gene>